<dbReference type="Proteomes" id="UP001362999">
    <property type="component" value="Unassembled WGS sequence"/>
</dbReference>
<proteinExistence type="predicted"/>
<keyword evidence="2" id="KW-1185">Reference proteome</keyword>
<reference evidence="1 2" key="1">
    <citation type="journal article" date="2024" name="J Genomics">
        <title>Draft genome sequencing and assembly of Favolaschia claudopus CIRM-BRFM 2984 isolated from oak limbs.</title>
        <authorList>
            <person name="Navarro D."/>
            <person name="Drula E."/>
            <person name="Chaduli D."/>
            <person name="Cazenave R."/>
            <person name="Ahrendt S."/>
            <person name="Wang J."/>
            <person name="Lipzen A."/>
            <person name="Daum C."/>
            <person name="Barry K."/>
            <person name="Grigoriev I.V."/>
            <person name="Favel A."/>
            <person name="Rosso M.N."/>
            <person name="Martin F."/>
        </authorList>
    </citation>
    <scope>NUCLEOTIDE SEQUENCE [LARGE SCALE GENOMIC DNA]</scope>
    <source>
        <strain evidence="1 2">CIRM-BRFM 2984</strain>
    </source>
</reference>
<name>A0AAW0DRR2_9AGAR</name>
<organism evidence="1 2">
    <name type="scientific">Favolaschia claudopus</name>
    <dbReference type="NCBI Taxonomy" id="2862362"/>
    <lineage>
        <taxon>Eukaryota</taxon>
        <taxon>Fungi</taxon>
        <taxon>Dikarya</taxon>
        <taxon>Basidiomycota</taxon>
        <taxon>Agaricomycotina</taxon>
        <taxon>Agaricomycetes</taxon>
        <taxon>Agaricomycetidae</taxon>
        <taxon>Agaricales</taxon>
        <taxon>Marasmiineae</taxon>
        <taxon>Mycenaceae</taxon>
        <taxon>Favolaschia</taxon>
    </lineage>
</organism>
<dbReference type="AlphaFoldDB" id="A0AAW0DRR2"/>
<accession>A0AAW0DRR2</accession>
<evidence type="ECO:0000313" key="1">
    <source>
        <dbReference type="EMBL" id="KAK7055547.1"/>
    </source>
</evidence>
<sequence>MKIKELEVGPGGYRAVMTLQETVHYYLIQAEYERIEERGWGRMDDDSPIRGFCTDCVATCFVFVFHCEAKARTTLCHVVSGIDSKVFEAQIRYVTDGGGSGNLADIVVLLGRVYASEYRAGSGVPADIIEEDLLWASQTVERLGRNTAVHSASIHPKALCYGVVLVERSTGEITIPIPPTSSIPTPRYLMCASSPLTPESLGKIMIIDEFYRVQSTTSFIASKFTTSPCFEVYDGARRLPVPPSSEDTREIFRIATMHPDFPSLNPIQQWDLDICKRVTSTNEMATYASSLAELMKTVGAPCDEPSCRKLTTRKCSVCRGAYY</sequence>
<comment type="caution">
    <text evidence="1">The sequence shown here is derived from an EMBL/GenBank/DDBJ whole genome shotgun (WGS) entry which is preliminary data.</text>
</comment>
<dbReference type="EMBL" id="JAWWNJ010000005">
    <property type="protein sequence ID" value="KAK7055547.1"/>
    <property type="molecule type" value="Genomic_DNA"/>
</dbReference>
<evidence type="ECO:0000313" key="2">
    <source>
        <dbReference type="Proteomes" id="UP001362999"/>
    </source>
</evidence>
<gene>
    <name evidence="1" type="ORF">R3P38DRAFT_1360263</name>
</gene>
<protein>
    <submittedName>
        <fullName evidence="1">Uncharacterized protein</fullName>
    </submittedName>
</protein>